<feature type="compositionally biased region" description="Basic and acidic residues" evidence="1">
    <location>
        <begin position="68"/>
        <end position="79"/>
    </location>
</feature>
<organism evidence="2 3">
    <name type="scientific">Methylobacterium crusticola</name>
    <dbReference type="NCBI Taxonomy" id="1697972"/>
    <lineage>
        <taxon>Bacteria</taxon>
        <taxon>Pseudomonadati</taxon>
        <taxon>Pseudomonadota</taxon>
        <taxon>Alphaproteobacteria</taxon>
        <taxon>Hyphomicrobiales</taxon>
        <taxon>Methylobacteriaceae</taxon>
        <taxon>Methylobacterium</taxon>
    </lineage>
</organism>
<comment type="caution">
    <text evidence="2">The sequence shown here is derived from an EMBL/GenBank/DDBJ whole genome shotgun (WGS) entry which is preliminary data.</text>
</comment>
<dbReference type="Proteomes" id="UP001055167">
    <property type="component" value="Unassembled WGS sequence"/>
</dbReference>
<protein>
    <submittedName>
        <fullName evidence="2">Uncharacterized protein</fullName>
    </submittedName>
</protein>
<name>A0ABQ4QUB6_9HYPH</name>
<dbReference type="EMBL" id="BPQH01000003">
    <property type="protein sequence ID" value="GJD48355.1"/>
    <property type="molecule type" value="Genomic_DNA"/>
</dbReference>
<accession>A0ABQ4QUB6</accession>
<keyword evidence="3" id="KW-1185">Reference proteome</keyword>
<evidence type="ECO:0000313" key="3">
    <source>
        <dbReference type="Proteomes" id="UP001055167"/>
    </source>
</evidence>
<reference evidence="2" key="2">
    <citation type="submission" date="2021-08" db="EMBL/GenBank/DDBJ databases">
        <authorList>
            <person name="Tani A."/>
            <person name="Ola A."/>
            <person name="Ogura Y."/>
            <person name="Katsura K."/>
            <person name="Hayashi T."/>
        </authorList>
    </citation>
    <scope>NUCLEOTIDE SEQUENCE</scope>
    <source>
        <strain evidence="2">KCTC 52305</strain>
    </source>
</reference>
<feature type="region of interest" description="Disordered" evidence="1">
    <location>
        <begin position="53"/>
        <end position="95"/>
    </location>
</feature>
<evidence type="ECO:0000256" key="1">
    <source>
        <dbReference type="SAM" id="MobiDB-lite"/>
    </source>
</evidence>
<evidence type="ECO:0000313" key="2">
    <source>
        <dbReference type="EMBL" id="GJD48355.1"/>
    </source>
</evidence>
<sequence length="95" mass="10114">MRETVTTVGTRDGAMEAFVTVPGQAGPDPVAVLLRDPIGLRGELRDTCRRIGTAGDGVAMPNPSSRRNGIDDVRIDRGRIHAPGPETTPKRPGTR</sequence>
<gene>
    <name evidence="2" type="ORF">OPKNFCMD_1073</name>
</gene>
<proteinExistence type="predicted"/>
<dbReference type="RefSeq" id="WP_128565120.1">
    <property type="nucleotide sequence ID" value="NZ_BPQH01000003.1"/>
</dbReference>
<reference evidence="2" key="1">
    <citation type="journal article" date="2021" name="Front. Microbiol.">
        <title>Comprehensive Comparative Genomics and Phenotyping of Methylobacterium Species.</title>
        <authorList>
            <person name="Alessa O."/>
            <person name="Ogura Y."/>
            <person name="Fujitani Y."/>
            <person name="Takami H."/>
            <person name="Hayashi T."/>
            <person name="Sahin N."/>
            <person name="Tani A."/>
        </authorList>
    </citation>
    <scope>NUCLEOTIDE SEQUENCE</scope>
    <source>
        <strain evidence="2">KCTC 52305</strain>
    </source>
</reference>